<evidence type="ECO:0000259" key="1">
    <source>
        <dbReference type="Pfam" id="PF12695"/>
    </source>
</evidence>
<sequence>MRTALLLAAGVLLGSLWPVLRPAAPVPGQDAVTSPQSLAAQVTLEQVPVPFLHIRPAAMEAHTLLVLYPGGLVSPQAYEWLGRALAADGIETAIPVFPLNLAVTGAERAGPLIEALGSGKRVILAGHSLGGAMAAQYAARHPETVGGLLLLAAYPPGGSDLSALDLPVLDVLAEHDGVLNRQKWQDAQARLPAHTPVQLGGAVHAFFGRYGPQRGDGTPTVSRAQAEAELLDAVRSWLAEVSH</sequence>
<dbReference type="SUPFAM" id="SSF53474">
    <property type="entry name" value="alpha/beta-Hydrolases"/>
    <property type="match status" value="1"/>
</dbReference>
<evidence type="ECO:0000313" key="2">
    <source>
        <dbReference type="EMBL" id="GHF99041.1"/>
    </source>
</evidence>
<name>A0ABQ3K0V7_9DEIO</name>
<comment type="caution">
    <text evidence="2">The sequence shown here is derived from an EMBL/GenBank/DDBJ whole genome shotgun (WGS) entry which is preliminary data.</text>
</comment>
<dbReference type="InterPro" id="IPR029058">
    <property type="entry name" value="AB_hydrolase_fold"/>
</dbReference>
<dbReference type="Proteomes" id="UP000632154">
    <property type="component" value="Unassembled WGS sequence"/>
</dbReference>
<dbReference type="Pfam" id="PF12695">
    <property type="entry name" value="Abhydrolase_5"/>
    <property type="match status" value="1"/>
</dbReference>
<dbReference type="Gene3D" id="3.40.50.1820">
    <property type="entry name" value="alpha/beta hydrolase"/>
    <property type="match status" value="1"/>
</dbReference>
<keyword evidence="3" id="KW-1185">Reference proteome</keyword>
<organism evidence="2 3">
    <name type="scientific">Deinococcus piscis</name>
    <dbReference type="NCBI Taxonomy" id="394230"/>
    <lineage>
        <taxon>Bacteria</taxon>
        <taxon>Thermotogati</taxon>
        <taxon>Deinococcota</taxon>
        <taxon>Deinococci</taxon>
        <taxon>Deinococcales</taxon>
        <taxon>Deinococcaceae</taxon>
        <taxon>Deinococcus</taxon>
    </lineage>
</organism>
<gene>
    <name evidence="2" type="ORF">GCM10017783_08850</name>
</gene>
<dbReference type="EMBL" id="BNAL01000007">
    <property type="protein sequence ID" value="GHF99041.1"/>
    <property type="molecule type" value="Genomic_DNA"/>
</dbReference>
<evidence type="ECO:0000313" key="3">
    <source>
        <dbReference type="Proteomes" id="UP000632154"/>
    </source>
</evidence>
<dbReference type="InterPro" id="IPR029059">
    <property type="entry name" value="AB_hydrolase_5"/>
</dbReference>
<feature type="domain" description="Alpha/beta hydrolase fold-5" evidence="1">
    <location>
        <begin position="65"/>
        <end position="225"/>
    </location>
</feature>
<accession>A0ABQ3K0V7</accession>
<reference evidence="3" key="1">
    <citation type="journal article" date="2019" name="Int. J. Syst. Evol. Microbiol.">
        <title>The Global Catalogue of Microorganisms (GCM) 10K type strain sequencing project: providing services to taxonomists for standard genome sequencing and annotation.</title>
        <authorList>
            <consortium name="The Broad Institute Genomics Platform"/>
            <consortium name="The Broad Institute Genome Sequencing Center for Infectious Disease"/>
            <person name="Wu L."/>
            <person name="Ma J."/>
        </authorList>
    </citation>
    <scope>NUCLEOTIDE SEQUENCE [LARGE SCALE GENOMIC DNA]</scope>
    <source>
        <strain evidence="3">CGMCC 1.18439</strain>
    </source>
</reference>
<proteinExistence type="predicted"/>
<protein>
    <submittedName>
        <fullName evidence="2">Carboxymethylenebutenolidase-like protein</fullName>
    </submittedName>
</protein>